<name>A0A8J6ZWX1_DESMC</name>
<sequence length="104" mass="11950">MSAPLRVRLTDLEDLTLLELRSATTVPQRTRDRAHIIRLNAQGWNVPAIAKIFECHEHTVRATLRRWENKGLGGLWETSGRGAKCKWLEADLAYLEARVRTPYL</sequence>
<evidence type="ECO:0000313" key="2">
    <source>
        <dbReference type="Proteomes" id="UP000622533"/>
    </source>
</evidence>
<organism evidence="1 2">
    <name type="scientific">Desmonostoc muscorum LEGE 12446</name>
    <dbReference type="NCBI Taxonomy" id="1828758"/>
    <lineage>
        <taxon>Bacteria</taxon>
        <taxon>Bacillati</taxon>
        <taxon>Cyanobacteriota</taxon>
        <taxon>Cyanophyceae</taxon>
        <taxon>Nostocales</taxon>
        <taxon>Nostocaceae</taxon>
        <taxon>Desmonostoc</taxon>
    </lineage>
</organism>
<accession>A0A8J6ZWX1</accession>
<gene>
    <name evidence="1" type="ORF">IQ276_12860</name>
</gene>
<dbReference type="Proteomes" id="UP000622533">
    <property type="component" value="Unassembled WGS sequence"/>
</dbReference>
<dbReference type="Gene3D" id="1.10.10.10">
    <property type="entry name" value="Winged helix-like DNA-binding domain superfamily/Winged helix DNA-binding domain"/>
    <property type="match status" value="1"/>
</dbReference>
<reference evidence="1" key="1">
    <citation type="submission" date="2020-10" db="EMBL/GenBank/DDBJ databases">
        <authorList>
            <person name="Castelo-Branco R."/>
            <person name="Eusebio N."/>
            <person name="Adriana R."/>
            <person name="Vieira A."/>
            <person name="Brugerolle De Fraissinette N."/>
            <person name="Rezende De Castro R."/>
            <person name="Schneider M.P."/>
            <person name="Vasconcelos V."/>
            <person name="Leao P.N."/>
        </authorList>
    </citation>
    <scope>NUCLEOTIDE SEQUENCE</scope>
    <source>
        <strain evidence="1">LEGE 12446</strain>
    </source>
</reference>
<evidence type="ECO:0000313" key="1">
    <source>
        <dbReference type="EMBL" id="MBE9023284.1"/>
    </source>
</evidence>
<comment type="caution">
    <text evidence="1">The sequence shown here is derived from an EMBL/GenBank/DDBJ whole genome shotgun (WGS) entry which is preliminary data.</text>
</comment>
<dbReference type="SUPFAM" id="SSF46689">
    <property type="entry name" value="Homeodomain-like"/>
    <property type="match status" value="1"/>
</dbReference>
<dbReference type="AlphaFoldDB" id="A0A8J6ZWX1"/>
<dbReference type="EMBL" id="JADEXS010000146">
    <property type="protein sequence ID" value="MBE9023284.1"/>
    <property type="molecule type" value="Genomic_DNA"/>
</dbReference>
<dbReference type="InterPro" id="IPR009057">
    <property type="entry name" value="Homeodomain-like_sf"/>
</dbReference>
<dbReference type="Pfam" id="PF13384">
    <property type="entry name" value="HTH_23"/>
    <property type="match status" value="1"/>
</dbReference>
<proteinExistence type="predicted"/>
<keyword evidence="2" id="KW-1185">Reference proteome</keyword>
<protein>
    <submittedName>
        <fullName evidence="1">Helix-turn-helix domain-containing protein</fullName>
    </submittedName>
</protein>
<dbReference type="InterPro" id="IPR036388">
    <property type="entry name" value="WH-like_DNA-bd_sf"/>
</dbReference>